<proteinExistence type="predicted"/>
<dbReference type="EMBL" id="RJJR01000019">
    <property type="protein sequence ID" value="RNI33494.1"/>
    <property type="molecule type" value="Genomic_DNA"/>
</dbReference>
<dbReference type="Pfam" id="PF01112">
    <property type="entry name" value="Asparaginase_2"/>
    <property type="match status" value="1"/>
</dbReference>
<accession>A0A3M9N6R6</accession>
<dbReference type="PANTHER" id="PTHR10188">
    <property type="entry name" value="L-ASPARAGINASE"/>
    <property type="match status" value="1"/>
</dbReference>
<feature type="active site" description="Nucleophile" evidence="1">
    <location>
        <position position="205"/>
    </location>
</feature>
<keyword evidence="4" id="KW-1185">Reference proteome</keyword>
<reference evidence="3 4" key="1">
    <citation type="submission" date="2018-11" db="EMBL/GenBank/DDBJ databases">
        <title>Draft genome sequence of Ferruginibacter sp. BO-59.</title>
        <authorList>
            <person name="Im W.T."/>
        </authorList>
    </citation>
    <scope>NUCLEOTIDE SEQUENCE [LARGE SCALE GENOMIC DNA]</scope>
    <source>
        <strain evidence="3 4">BO-59</strain>
    </source>
</reference>
<dbReference type="AlphaFoldDB" id="A0A3M9N6R6"/>
<comment type="caution">
    <text evidence="3">The sequence shown here is derived from an EMBL/GenBank/DDBJ whole genome shotgun (WGS) entry which is preliminary data.</text>
</comment>
<dbReference type="GO" id="GO:0005737">
    <property type="term" value="C:cytoplasm"/>
    <property type="evidence" value="ECO:0007669"/>
    <property type="project" value="TreeGrafter"/>
</dbReference>
<gene>
    <name evidence="3" type="ORF">EFY79_18800</name>
</gene>
<organism evidence="3 4">
    <name type="scientific">Hanamia caeni</name>
    <dbReference type="NCBI Taxonomy" id="2294116"/>
    <lineage>
        <taxon>Bacteria</taxon>
        <taxon>Pseudomonadati</taxon>
        <taxon>Bacteroidota</taxon>
        <taxon>Chitinophagia</taxon>
        <taxon>Chitinophagales</taxon>
        <taxon>Chitinophagaceae</taxon>
        <taxon>Hanamia</taxon>
    </lineage>
</organism>
<dbReference type="GO" id="GO:0016811">
    <property type="term" value="F:hydrolase activity, acting on carbon-nitrogen (but not peptide) bonds, in linear amides"/>
    <property type="evidence" value="ECO:0007669"/>
    <property type="project" value="UniProtKB-ARBA"/>
</dbReference>
<dbReference type="FunFam" id="3.60.20.30:FF:000005">
    <property type="entry name" value="N(4)-(Beta-N-acetylglucosaminyl)-L-asparaginase"/>
    <property type="match status" value="1"/>
</dbReference>
<dbReference type="PANTHER" id="PTHR10188:SF6">
    <property type="entry name" value="N(4)-(BETA-N-ACETYLGLUCOSAMINYL)-L-ASPARAGINASE"/>
    <property type="match status" value="1"/>
</dbReference>
<name>A0A3M9N6R6_9BACT</name>
<evidence type="ECO:0000313" key="4">
    <source>
        <dbReference type="Proteomes" id="UP000267223"/>
    </source>
</evidence>
<feature type="site" description="Cleavage; by autolysis" evidence="2">
    <location>
        <begin position="204"/>
        <end position="205"/>
    </location>
</feature>
<sequence>MINRRKFLQLSTLSAPLVSLKNVFNNGAPQTKPIVVSTWDNGRFVNKEAWKILSKNGRALDAVEAGARYVEDTIDCCIGLGGYPDRDGIVTLDSCIMDEKANCGSVGALERIKHPVSVARKIMETTPHIMLVGQGAQQFALENGFERQPQILSEPARQAYENWLKKNEYKPEINIENKDAERKNKNGNGPFAPQFFDDGSINHDTMGLVALDQSGNMSGAVTTSGMAFKIHGRVGDSPIIGAGLFVDNEVGAATSSGMGEEVIRICGTHLVVEFMRQGYSPEVACRKAIERIIHRSEEKAKKVQVGFLALNNKGEYGAYAIQKGFVFSVKSNGEEKVYASKYFYDLGVS</sequence>
<evidence type="ECO:0000256" key="2">
    <source>
        <dbReference type="PIRSR" id="PIRSR600246-3"/>
    </source>
</evidence>
<dbReference type="Proteomes" id="UP000267223">
    <property type="component" value="Unassembled WGS sequence"/>
</dbReference>
<dbReference type="InterPro" id="IPR029055">
    <property type="entry name" value="Ntn_hydrolases_N"/>
</dbReference>
<dbReference type="CDD" id="cd04513">
    <property type="entry name" value="Glycosylasparaginase"/>
    <property type="match status" value="1"/>
</dbReference>
<evidence type="ECO:0000313" key="3">
    <source>
        <dbReference type="EMBL" id="RNI33494.1"/>
    </source>
</evidence>
<dbReference type="SUPFAM" id="SSF56235">
    <property type="entry name" value="N-terminal nucleophile aminohydrolases (Ntn hydrolases)"/>
    <property type="match status" value="1"/>
</dbReference>
<protein>
    <submittedName>
        <fullName evidence="3">Glycosylasparaginase</fullName>
    </submittedName>
</protein>
<evidence type="ECO:0000256" key="1">
    <source>
        <dbReference type="PIRSR" id="PIRSR600246-1"/>
    </source>
</evidence>
<dbReference type="InterPro" id="IPR000246">
    <property type="entry name" value="Peptidase_T2"/>
</dbReference>
<dbReference type="OrthoDB" id="9780217at2"/>
<dbReference type="Gene3D" id="3.60.20.30">
    <property type="entry name" value="(Glycosyl)asparaginase"/>
    <property type="match status" value="1"/>
</dbReference>
<dbReference type="RefSeq" id="WP_123122296.1">
    <property type="nucleotide sequence ID" value="NZ_RJJR01000019.1"/>
</dbReference>